<keyword evidence="3" id="KW-1185">Reference proteome</keyword>
<evidence type="ECO:0000256" key="1">
    <source>
        <dbReference type="SAM" id="MobiDB-lite"/>
    </source>
</evidence>
<reference evidence="2" key="1">
    <citation type="submission" date="2023-03" db="EMBL/GenBank/DDBJ databases">
        <title>Massive genome expansion in bonnet fungi (Mycena s.s.) driven by repeated elements and novel gene families across ecological guilds.</title>
        <authorList>
            <consortium name="Lawrence Berkeley National Laboratory"/>
            <person name="Harder C.B."/>
            <person name="Miyauchi S."/>
            <person name="Viragh M."/>
            <person name="Kuo A."/>
            <person name="Thoen E."/>
            <person name="Andreopoulos B."/>
            <person name="Lu D."/>
            <person name="Skrede I."/>
            <person name="Drula E."/>
            <person name="Henrissat B."/>
            <person name="Morin E."/>
            <person name="Kohler A."/>
            <person name="Barry K."/>
            <person name="LaButti K."/>
            <person name="Morin E."/>
            <person name="Salamov A."/>
            <person name="Lipzen A."/>
            <person name="Mereny Z."/>
            <person name="Hegedus B."/>
            <person name="Baldrian P."/>
            <person name="Stursova M."/>
            <person name="Weitz H."/>
            <person name="Taylor A."/>
            <person name="Grigoriev I.V."/>
            <person name="Nagy L.G."/>
            <person name="Martin F."/>
            <person name="Kauserud H."/>
        </authorList>
    </citation>
    <scope>NUCLEOTIDE SEQUENCE</scope>
    <source>
        <strain evidence="2">CBHHK067</strain>
    </source>
</reference>
<evidence type="ECO:0000313" key="3">
    <source>
        <dbReference type="Proteomes" id="UP001221757"/>
    </source>
</evidence>
<feature type="compositionally biased region" description="Basic and acidic residues" evidence="1">
    <location>
        <begin position="187"/>
        <end position="196"/>
    </location>
</feature>
<dbReference type="AlphaFoldDB" id="A0AAD7CDY4"/>
<dbReference type="EMBL" id="JARKIE010000384">
    <property type="protein sequence ID" value="KAJ7646231.1"/>
    <property type="molecule type" value="Genomic_DNA"/>
</dbReference>
<sequence>MPRESLQIGRAVEEYRSSPRRTQLTPGIRQDAVGPAIQAGIRTPHYSAISRGDLPLSHLPSLSTQFPPQRAGNRTPSPGVCPPASPYYISRRRSRARHWTAEGGGDSGDCVWLCIFAGIFELAAMFMHSKAAHARSSVIPGVSIVVLVPPISRCVVPAPVYPPRFLAPAAVIHTHLHAHAHPPPHPALDRDRDRAQPPRQCRPSSPGPVVRGRTLECSCPEASRANQPESRAVHAFTQSEEIEECDDLGRCCREARARPQTAYILHPAGVRLFAADLPRIPDGAETRGSVSAGRRREQTQKGTQRG</sequence>
<proteinExistence type="predicted"/>
<protein>
    <submittedName>
        <fullName evidence="2">Uncharacterized protein</fullName>
    </submittedName>
</protein>
<organism evidence="2 3">
    <name type="scientific">Mycena rosella</name>
    <name type="common">Pink bonnet</name>
    <name type="synonym">Agaricus rosellus</name>
    <dbReference type="NCBI Taxonomy" id="1033263"/>
    <lineage>
        <taxon>Eukaryota</taxon>
        <taxon>Fungi</taxon>
        <taxon>Dikarya</taxon>
        <taxon>Basidiomycota</taxon>
        <taxon>Agaricomycotina</taxon>
        <taxon>Agaricomycetes</taxon>
        <taxon>Agaricomycetidae</taxon>
        <taxon>Agaricales</taxon>
        <taxon>Marasmiineae</taxon>
        <taxon>Mycenaceae</taxon>
        <taxon>Mycena</taxon>
    </lineage>
</organism>
<name>A0AAD7CDY4_MYCRO</name>
<evidence type="ECO:0000313" key="2">
    <source>
        <dbReference type="EMBL" id="KAJ7646231.1"/>
    </source>
</evidence>
<comment type="caution">
    <text evidence="2">The sequence shown here is derived from an EMBL/GenBank/DDBJ whole genome shotgun (WGS) entry which is preliminary data.</text>
</comment>
<dbReference type="Proteomes" id="UP001221757">
    <property type="component" value="Unassembled WGS sequence"/>
</dbReference>
<accession>A0AAD7CDY4</accession>
<gene>
    <name evidence="2" type="ORF">B0H17DRAFT_1148139</name>
</gene>
<feature type="region of interest" description="Disordered" evidence="1">
    <location>
        <begin position="278"/>
        <end position="306"/>
    </location>
</feature>
<feature type="region of interest" description="Disordered" evidence="1">
    <location>
        <begin position="178"/>
        <end position="213"/>
    </location>
</feature>